<dbReference type="InterPro" id="IPR041588">
    <property type="entry name" value="Integrase_H2C2"/>
</dbReference>
<evidence type="ECO:0000259" key="2">
    <source>
        <dbReference type="Pfam" id="PF17921"/>
    </source>
</evidence>
<gene>
    <name evidence="3" type="ORF">EV44_g1722</name>
</gene>
<dbReference type="GO" id="GO:0003676">
    <property type="term" value="F:nucleic acid binding"/>
    <property type="evidence" value="ECO:0007669"/>
    <property type="project" value="InterPro"/>
</dbReference>
<evidence type="ECO:0000259" key="1">
    <source>
        <dbReference type="Pfam" id="PF00078"/>
    </source>
</evidence>
<dbReference type="Pfam" id="PF17921">
    <property type="entry name" value="Integrase_H2C2"/>
    <property type="match status" value="1"/>
</dbReference>
<dbReference type="STRING" id="52586.A0A0B1P9C6"/>
<dbReference type="AlphaFoldDB" id="A0A0B1P9C6"/>
<dbReference type="Gene3D" id="3.30.70.270">
    <property type="match status" value="1"/>
</dbReference>
<dbReference type="CDD" id="cd01647">
    <property type="entry name" value="RT_LTR"/>
    <property type="match status" value="1"/>
</dbReference>
<dbReference type="Gene3D" id="3.30.420.10">
    <property type="entry name" value="Ribonuclease H-like superfamily/Ribonuclease H"/>
    <property type="match status" value="1"/>
</dbReference>
<feature type="domain" description="Reverse transcriptase" evidence="1">
    <location>
        <begin position="32"/>
        <end position="120"/>
    </location>
</feature>
<dbReference type="Gene3D" id="3.10.10.10">
    <property type="entry name" value="HIV Type 1 Reverse Transcriptase, subunit A, domain 1"/>
    <property type="match status" value="1"/>
</dbReference>
<organism evidence="3 4">
    <name type="scientific">Uncinula necator</name>
    <name type="common">Grape powdery mildew</name>
    <dbReference type="NCBI Taxonomy" id="52586"/>
    <lineage>
        <taxon>Eukaryota</taxon>
        <taxon>Fungi</taxon>
        <taxon>Dikarya</taxon>
        <taxon>Ascomycota</taxon>
        <taxon>Pezizomycotina</taxon>
        <taxon>Leotiomycetes</taxon>
        <taxon>Erysiphales</taxon>
        <taxon>Erysiphaceae</taxon>
        <taxon>Erysiphe</taxon>
    </lineage>
</organism>
<reference evidence="3 4" key="1">
    <citation type="journal article" date="2014" name="BMC Genomics">
        <title>Adaptive genomic structural variation in the grape powdery mildew pathogen, Erysiphe necator.</title>
        <authorList>
            <person name="Jones L."/>
            <person name="Riaz S."/>
            <person name="Morales-Cruz A."/>
            <person name="Amrine K.C."/>
            <person name="McGuire B."/>
            <person name="Gubler W.D."/>
            <person name="Walker M.A."/>
            <person name="Cantu D."/>
        </authorList>
    </citation>
    <scope>NUCLEOTIDE SEQUENCE [LARGE SCALE GENOMIC DNA]</scope>
    <source>
        <strain evidence="4">c</strain>
    </source>
</reference>
<dbReference type="PANTHER" id="PTHR37984:SF5">
    <property type="entry name" value="PROTEIN NYNRIN-LIKE"/>
    <property type="match status" value="1"/>
</dbReference>
<dbReference type="PANTHER" id="PTHR37984">
    <property type="entry name" value="PROTEIN CBG26694"/>
    <property type="match status" value="1"/>
</dbReference>
<dbReference type="InterPro" id="IPR036397">
    <property type="entry name" value="RNaseH_sf"/>
</dbReference>
<dbReference type="InterPro" id="IPR043128">
    <property type="entry name" value="Rev_trsase/Diguanyl_cyclase"/>
</dbReference>
<dbReference type="Gene3D" id="1.10.340.70">
    <property type="match status" value="1"/>
</dbReference>
<dbReference type="Proteomes" id="UP000030854">
    <property type="component" value="Unassembled WGS sequence"/>
</dbReference>
<dbReference type="Pfam" id="PF00078">
    <property type="entry name" value="RVT_1"/>
    <property type="match status" value="1"/>
</dbReference>
<proteinExistence type="predicted"/>
<dbReference type="EMBL" id="JNVN01001131">
    <property type="protein sequence ID" value="KHJ33960.1"/>
    <property type="molecule type" value="Genomic_DNA"/>
</dbReference>
<evidence type="ECO:0000313" key="4">
    <source>
        <dbReference type="Proteomes" id="UP000030854"/>
    </source>
</evidence>
<comment type="caution">
    <text evidence="3">The sequence shown here is derived from an EMBL/GenBank/DDBJ whole genome shotgun (WGS) entry which is preliminary data.</text>
</comment>
<dbReference type="InterPro" id="IPR050951">
    <property type="entry name" value="Retrovirus_Pol_polyprotein"/>
</dbReference>
<sequence length="505" mass="57194">MDVLSFQQLIVLVSFTNWKVKNEHQHRLTVATHRGQENFCRAVMGFRNSPAYVQRKIDTILRAERTFARSYIDDIVIFSRTFEEHLEHLKAVFQKLKSFKIVLSAKKCFLGYPSVGLLGQRVDALGLASAKGIQNVNLTNQLAYPVSIVQVGEEWINKLKVSYKADQRCSKLIELLESNGAQGENAAVLPFKYTRGILYAKEDETHPRVRSVIPKNMEGEVFSNAHDQLGHLGYDRTQERLSSNFYIFDIGKKLLNFNPIDVVSSRGEVRKALSTREQYIAQRARGAYIASVCQPEAAFDLAFAAQNVNPDSTHIKMLNKRIEWQMNNPTRGLKYVTLDKESTQLLVFTDSFFANNIDTSSQIGFIIVLVDKNKKANLIHWSSIKCKRITRSVLAAELYGIVHGFDIGVAIKLTLDMILSTTVPLILCTDSKSLYECLVKLGTTQEKRLTVDLMSLRKSYERRLITEIRWIKGSTNPADAMTKSSPCKALQNIIDTNTVEIETNE</sequence>
<evidence type="ECO:0008006" key="5">
    <source>
        <dbReference type="Google" id="ProtNLM"/>
    </source>
</evidence>
<accession>A0A0B1P9C6</accession>
<dbReference type="InterPro" id="IPR000477">
    <property type="entry name" value="RT_dom"/>
</dbReference>
<protein>
    <recommendedName>
        <fullName evidence="5">Reverse transcriptase domain-containing protein</fullName>
    </recommendedName>
</protein>
<dbReference type="SUPFAM" id="SSF56672">
    <property type="entry name" value="DNA/RNA polymerases"/>
    <property type="match status" value="1"/>
</dbReference>
<evidence type="ECO:0000313" key="3">
    <source>
        <dbReference type="EMBL" id="KHJ33960.1"/>
    </source>
</evidence>
<dbReference type="HOGENOM" id="CLU_539905_0_0_1"/>
<dbReference type="InterPro" id="IPR043502">
    <property type="entry name" value="DNA/RNA_pol_sf"/>
</dbReference>
<name>A0A0B1P9C6_UNCNE</name>
<keyword evidence="4" id="KW-1185">Reference proteome</keyword>
<feature type="domain" description="Integrase zinc-binding" evidence="2">
    <location>
        <begin position="213"/>
        <end position="253"/>
    </location>
</feature>